<reference evidence="1 2" key="1">
    <citation type="journal article" date="2016" name="Nat. Commun.">
        <title>Thousands of microbial genomes shed light on interconnected biogeochemical processes in an aquifer system.</title>
        <authorList>
            <person name="Anantharaman K."/>
            <person name="Brown C.T."/>
            <person name="Hug L.A."/>
            <person name="Sharon I."/>
            <person name="Castelle C.J."/>
            <person name="Probst A.J."/>
            <person name="Thomas B.C."/>
            <person name="Singh A."/>
            <person name="Wilkins M.J."/>
            <person name="Karaoz U."/>
            <person name="Brodie E.L."/>
            <person name="Williams K.H."/>
            <person name="Hubbard S.S."/>
            <person name="Banfield J.F."/>
        </authorList>
    </citation>
    <scope>NUCLEOTIDE SEQUENCE [LARGE SCALE GENOMIC DNA]</scope>
</reference>
<organism evidence="1 2">
    <name type="scientific">Candidatus Doudnabacteria bacterium RIFCSPHIGHO2_01_52_17</name>
    <dbReference type="NCBI Taxonomy" id="1817820"/>
    <lineage>
        <taxon>Bacteria</taxon>
        <taxon>Candidatus Doudnaibacteriota</taxon>
    </lineage>
</organism>
<dbReference type="EMBL" id="MFEG01000033">
    <property type="protein sequence ID" value="OGE75196.1"/>
    <property type="molecule type" value="Genomic_DNA"/>
</dbReference>
<sequence length="178" mass="18663">MQGGSSSLVSGQLESSFAELKSSSQVDGDTQYVNLETDGNFRGVYRKNQNDLAVDLNSDVPTNIDIDSGASDLNIDLSSVKVTEFTVDTGASSLDLILGDKAANASVSVDAGASSINITLPRSLGARLNAEGGLSSRNFQDFRSLGDGRYESENYASAAKKVEINIDAGVSSLNVGWK</sequence>
<accession>A0A1F5NC15</accession>
<proteinExistence type="predicted"/>
<dbReference type="Proteomes" id="UP000176547">
    <property type="component" value="Unassembled WGS sequence"/>
</dbReference>
<evidence type="ECO:0000313" key="1">
    <source>
        <dbReference type="EMBL" id="OGE75196.1"/>
    </source>
</evidence>
<protein>
    <recommendedName>
        <fullName evidence="3">DUF2154 domain-containing protein</fullName>
    </recommendedName>
</protein>
<gene>
    <name evidence="1" type="ORF">A3K06_00775</name>
</gene>
<name>A0A1F5NC15_9BACT</name>
<evidence type="ECO:0008006" key="3">
    <source>
        <dbReference type="Google" id="ProtNLM"/>
    </source>
</evidence>
<evidence type="ECO:0000313" key="2">
    <source>
        <dbReference type="Proteomes" id="UP000176547"/>
    </source>
</evidence>
<dbReference type="AlphaFoldDB" id="A0A1F5NC15"/>
<comment type="caution">
    <text evidence="1">The sequence shown here is derived from an EMBL/GenBank/DDBJ whole genome shotgun (WGS) entry which is preliminary data.</text>
</comment>